<reference evidence="9 10" key="1">
    <citation type="journal article" date="2014" name="Int. J. Syst. Evol. Microbiol.">
        <title>Complete genome sequence of Corynebacterium casei LMG S-19264T (=DSM 44701T), isolated from a smear-ripened cheese.</title>
        <authorList>
            <consortium name="US DOE Joint Genome Institute (JGI-PGF)"/>
            <person name="Walter F."/>
            <person name="Albersmeier A."/>
            <person name="Kalinowski J."/>
            <person name="Ruckert C."/>
        </authorList>
    </citation>
    <scope>NUCLEOTIDE SEQUENCE [LARGE SCALE GENOMIC DNA]</scope>
    <source>
        <strain evidence="9 10">CGMCC 1.7029</strain>
    </source>
</reference>
<dbReference type="SUPFAM" id="SSF47175">
    <property type="entry name" value="Cytochromes"/>
    <property type="match status" value="1"/>
</dbReference>
<organism evidence="9 10">
    <name type="scientific">Gemmobacter aquaticus</name>
    <dbReference type="NCBI Taxonomy" id="490185"/>
    <lineage>
        <taxon>Bacteria</taxon>
        <taxon>Pseudomonadati</taxon>
        <taxon>Pseudomonadota</taxon>
        <taxon>Alphaproteobacteria</taxon>
        <taxon>Rhodobacterales</taxon>
        <taxon>Paracoccaceae</taxon>
        <taxon>Gemmobacter</taxon>
    </lineage>
</organism>
<dbReference type="Proteomes" id="UP000598196">
    <property type="component" value="Unassembled WGS sequence"/>
</dbReference>
<keyword evidence="10" id="KW-1185">Reference proteome</keyword>
<feature type="binding site" description="covalent" evidence="7">
    <location>
        <position position="138"/>
    </location>
    <ligand>
        <name>heme c</name>
        <dbReference type="ChEBI" id="CHEBI:61717"/>
    </ligand>
</feature>
<evidence type="ECO:0000256" key="7">
    <source>
        <dbReference type="PIRSR" id="PIRSR000027-2"/>
    </source>
</evidence>
<feature type="signal peptide" evidence="8">
    <location>
        <begin position="1"/>
        <end position="21"/>
    </location>
</feature>
<dbReference type="AlphaFoldDB" id="A0A917YLV8"/>
<feature type="binding site" description="covalent" evidence="7">
    <location>
        <position position="135"/>
    </location>
    <ligand>
        <name>heme c</name>
        <dbReference type="ChEBI" id="CHEBI:61717"/>
    </ligand>
</feature>
<dbReference type="Gene3D" id="1.20.120.10">
    <property type="entry name" value="Cytochrome c/b562"/>
    <property type="match status" value="1"/>
</dbReference>
<evidence type="ECO:0000256" key="3">
    <source>
        <dbReference type="ARBA" id="ARBA00022723"/>
    </source>
</evidence>
<dbReference type="InterPro" id="IPR012127">
    <property type="entry name" value="Cyt_c_prime"/>
</dbReference>
<keyword evidence="1" id="KW-0813">Transport</keyword>
<keyword evidence="2 7" id="KW-0349">Heme</keyword>
<dbReference type="PROSITE" id="PS51009">
    <property type="entry name" value="CYTCII"/>
    <property type="match status" value="1"/>
</dbReference>
<dbReference type="InterPro" id="IPR010980">
    <property type="entry name" value="Cyt_c/b562"/>
</dbReference>
<keyword evidence="8" id="KW-0732">Signal</keyword>
<dbReference type="GO" id="GO:0009055">
    <property type="term" value="F:electron transfer activity"/>
    <property type="evidence" value="ECO:0007669"/>
    <property type="project" value="InterPro"/>
</dbReference>
<evidence type="ECO:0000256" key="1">
    <source>
        <dbReference type="ARBA" id="ARBA00022448"/>
    </source>
</evidence>
<evidence type="ECO:0000313" key="9">
    <source>
        <dbReference type="EMBL" id="GGO35950.1"/>
    </source>
</evidence>
<evidence type="ECO:0000256" key="8">
    <source>
        <dbReference type="SAM" id="SignalP"/>
    </source>
</evidence>
<feature type="binding site" description="axial binding residue" evidence="6">
    <location>
        <position position="139"/>
    </location>
    <ligand>
        <name>heme c</name>
        <dbReference type="ChEBI" id="CHEBI:61717"/>
    </ligand>
    <ligandPart>
        <name>Fe</name>
        <dbReference type="ChEBI" id="CHEBI:18248"/>
    </ligandPart>
</feature>
<comment type="PTM">
    <text evidence="7">Binds 1 heme group per subunit.</text>
</comment>
<feature type="chain" id="PRO_5036759115" description="Cytochrome c556" evidence="8">
    <location>
        <begin position="22"/>
        <end position="144"/>
    </location>
</feature>
<dbReference type="GO" id="GO:0042597">
    <property type="term" value="C:periplasmic space"/>
    <property type="evidence" value="ECO:0007669"/>
    <property type="project" value="InterPro"/>
</dbReference>
<sequence length="144" mass="14963">MKTISRLAMILVTVTATAAFAKEEPKDPTVKARTDLMKTVGQNMKVLGDMAGEKAAFDAAAATAAKDALAAAFAEVPAKFEPQATDPASEAKPEIWTNWDDFVSKASKAQEAAAAIDASSLPTLQAGIGVAGGTCKACHTDYRM</sequence>
<dbReference type="GO" id="GO:0020037">
    <property type="term" value="F:heme binding"/>
    <property type="evidence" value="ECO:0007669"/>
    <property type="project" value="InterPro"/>
</dbReference>
<evidence type="ECO:0000313" key="10">
    <source>
        <dbReference type="Proteomes" id="UP000598196"/>
    </source>
</evidence>
<name>A0A917YLV8_9RHOB</name>
<protein>
    <recommendedName>
        <fullName evidence="11">Cytochrome c556</fullName>
    </recommendedName>
</protein>
<proteinExistence type="predicted"/>
<evidence type="ECO:0000256" key="5">
    <source>
        <dbReference type="ARBA" id="ARBA00023004"/>
    </source>
</evidence>
<dbReference type="RefSeq" id="WP_146287234.1">
    <property type="nucleotide sequence ID" value="NZ_BMLP01000006.1"/>
</dbReference>
<evidence type="ECO:0000256" key="4">
    <source>
        <dbReference type="ARBA" id="ARBA00022982"/>
    </source>
</evidence>
<keyword evidence="3 6" id="KW-0479">Metal-binding</keyword>
<keyword evidence="5 6" id="KW-0408">Iron</keyword>
<evidence type="ECO:0000256" key="6">
    <source>
        <dbReference type="PIRSR" id="PIRSR000027-1"/>
    </source>
</evidence>
<dbReference type="EMBL" id="BMLP01000006">
    <property type="protein sequence ID" value="GGO35950.1"/>
    <property type="molecule type" value="Genomic_DNA"/>
</dbReference>
<dbReference type="InterPro" id="IPR002321">
    <property type="entry name" value="Cyt_c_II"/>
</dbReference>
<dbReference type="PIRSF" id="PIRSF000027">
    <property type="entry name" value="Cytc_c_prime"/>
    <property type="match status" value="1"/>
</dbReference>
<dbReference type="GO" id="GO:0005506">
    <property type="term" value="F:iron ion binding"/>
    <property type="evidence" value="ECO:0007669"/>
    <property type="project" value="InterPro"/>
</dbReference>
<accession>A0A917YLV8</accession>
<gene>
    <name evidence="9" type="ORF">GCM10010991_29080</name>
</gene>
<evidence type="ECO:0000256" key="2">
    <source>
        <dbReference type="ARBA" id="ARBA00022617"/>
    </source>
</evidence>
<dbReference type="OrthoDB" id="8115790at2"/>
<evidence type="ECO:0008006" key="11">
    <source>
        <dbReference type="Google" id="ProtNLM"/>
    </source>
</evidence>
<dbReference type="Pfam" id="PF01322">
    <property type="entry name" value="Cytochrom_C_2"/>
    <property type="match status" value="1"/>
</dbReference>
<comment type="caution">
    <text evidence="9">The sequence shown here is derived from an EMBL/GenBank/DDBJ whole genome shotgun (WGS) entry which is preliminary data.</text>
</comment>
<keyword evidence="4" id="KW-0249">Electron transport</keyword>
<dbReference type="GO" id="GO:0022900">
    <property type="term" value="P:electron transport chain"/>
    <property type="evidence" value="ECO:0007669"/>
    <property type="project" value="InterPro"/>
</dbReference>